<evidence type="ECO:0000313" key="7">
    <source>
        <dbReference type="Proteomes" id="UP000435837"/>
    </source>
</evidence>
<accession>A0A640SII7</accession>
<dbReference type="AlphaFoldDB" id="A0A640SII7"/>
<dbReference type="PANTHER" id="PTHR43132">
    <property type="entry name" value="ARSENICAL RESISTANCE OPERON REPRESSOR ARSR-RELATED"/>
    <property type="match status" value="1"/>
</dbReference>
<dbReference type="InterPro" id="IPR001845">
    <property type="entry name" value="HTH_ArsR_DNA-bd_dom"/>
</dbReference>
<organism evidence="6 7">
    <name type="scientific">Streptomyces caniferus</name>
    <dbReference type="NCBI Taxonomy" id="285557"/>
    <lineage>
        <taxon>Bacteria</taxon>
        <taxon>Bacillati</taxon>
        <taxon>Actinomycetota</taxon>
        <taxon>Actinomycetes</taxon>
        <taxon>Kitasatosporales</taxon>
        <taxon>Streptomycetaceae</taxon>
        <taxon>Streptomyces</taxon>
    </lineage>
</organism>
<dbReference type="GO" id="GO:0003700">
    <property type="term" value="F:DNA-binding transcription factor activity"/>
    <property type="evidence" value="ECO:0007669"/>
    <property type="project" value="InterPro"/>
</dbReference>
<dbReference type="PANTHER" id="PTHR43132:SF8">
    <property type="entry name" value="HTH-TYPE TRANSCRIPTIONAL REGULATOR KMTR"/>
    <property type="match status" value="1"/>
</dbReference>
<reference evidence="6 7" key="1">
    <citation type="submission" date="2019-12" db="EMBL/GenBank/DDBJ databases">
        <title>Whole genome shotgun sequence of Streptomyces caniferus NBRC 15389.</title>
        <authorList>
            <person name="Ichikawa N."/>
            <person name="Kimura A."/>
            <person name="Kitahashi Y."/>
            <person name="Komaki H."/>
            <person name="Tamura T."/>
        </authorList>
    </citation>
    <scope>NUCLEOTIDE SEQUENCE [LARGE SCALE GENOMIC DNA]</scope>
    <source>
        <strain evidence="6 7">NBRC 15389</strain>
    </source>
</reference>
<evidence type="ECO:0000313" key="6">
    <source>
        <dbReference type="EMBL" id="GFE11027.1"/>
    </source>
</evidence>
<dbReference type="InterPro" id="IPR011991">
    <property type="entry name" value="ArsR-like_HTH"/>
</dbReference>
<dbReference type="SMART" id="SM00418">
    <property type="entry name" value="HTH_ARSR"/>
    <property type="match status" value="1"/>
</dbReference>
<keyword evidence="2" id="KW-0238">DNA-binding</keyword>
<evidence type="ECO:0000256" key="3">
    <source>
        <dbReference type="ARBA" id="ARBA00023163"/>
    </source>
</evidence>
<feature type="domain" description="HTH arsR-type" evidence="5">
    <location>
        <begin position="201"/>
        <end position="273"/>
    </location>
</feature>
<dbReference type="Gene3D" id="1.10.10.10">
    <property type="entry name" value="Winged helix-like DNA-binding domain superfamily/Winged helix DNA-binding domain"/>
    <property type="match status" value="1"/>
</dbReference>
<keyword evidence="3" id="KW-0804">Transcription</keyword>
<dbReference type="InterPro" id="IPR036388">
    <property type="entry name" value="WH-like_DNA-bd_sf"/>
</dbReference>
<proteinExistence type="predicted"/>
<dbReference type="InterPro" id="IPR036390">
    <property type="entry name" value="WH_DNA-bd_sf"/>
</dbReference>
<protein>
    <recommendedName>
        <fullName evidence="5">HTH arsR-type domain-containing protein</fullName>
    </recommendedName>
</protein>
<dbReference type="SUPFAM" id="SSF46785">
    <property type="entry name" value="Winged helix' DNA-binding domain"/>
    <property type="match status" value="1"/>
</dbReference>
<dbReference type="Proteomes" id="UP000435837">
    <property type="component" value="Unassembled WGS sequence"/>
</dbReference>
<keyword evidence="1" id="KW-0805">Transcription regulation</keyword>
<comment type="caution">
    <text evidence="6">The sequence shown here is derived from an EMBL/GenBank/DDBJ whole genome shotgun (WGS) entry which is preliminary data.</text>
</comment>
<dbReference type="InterPro" id="IPR051011">
    <property type="entry name" value="Metal_resp_trans_reg"/>
</dbReference>
<evidence type="ECO:0000256" key="1">
    <source>
        <dbReference type="ARBA" id="ARBA00023015"/>
    </source>
</evidence>
<evidence type="ECO:0000256" key="4">
    <source>
        <dbReference type="SAM" id="MobiDB-lite"/>
    </source>
</evidence>
<sequence length="299" mass="32186">MAPHVETYFALRSLVSPGSPGLAEWRLKVYPKLGRKLVLLKKLPELFPSPGLLLRLLQGNAQEARIALVRIGETAERLADAVHEFWQIAVAPYWARIRSHVQTEQAALERMLAVGGVEHLLSNVLGGGHWSTPVLELPHERDGDVRLDGRGLLLVPSLFLPQRQGHLLDVADPHGQSPLLLPTGPVSDPEAFWAEPEDEGHALAALVGATRASALEALVVSRTMGELARRLGISAPGASQHTAVLRGAGLIATHRDRNTALHELTPLGRALLRSQGVTGADEPAGDWLRGPLPEPALCP</sequence>
<dbReference type="GO" id="GO:0003677">
    <property type="term" value="F:DNA binding"/>
    <property type="evidence" value="ECO:0007669"/>
    <property type="project" value="UniProtKB-KW"/>
</dbReference>
<gene>
    <name evidence="6" type="ORF">Scani_72950</name>
</gene>
<evidence type="ECO:0000259" key="5">
    <source>
        <dbReference type="SMART" id="SM00418"/>
    </source>
</evidence>
<dbReference type="CDD" id="cd00090">
    <property type="entry name" value="HTH_ARSR"/>
    <property type="match status" value="1"/>
</dbReference>
<dbReference type="EMBL" id="BLIN01000005">
    <property type="protein sequence ID" value="GFE11027.1"/>
    <property type="molecule type" value="Genomic_DNA"/>
</dbReference>
<name>A0A640SII7_9ACTN</name>
<feature type="region of interest" description="Disordered" evidence="4">
    <location>
        <begin position="278"/>
        <end position="299"/>
    </location>
</feature>
<evidence type="ECO:0000256" key="2">
    <source>
        <dbReference type="ARBA" id="ARBA00023125"/>
    </source>
</evidence>